<dbReference type="FunFam" id="1.10.472.10:FF:000040">
    <property type="entry name" value="D6-type cyclin"/>
    <property type="match status" value="1"/>
</dbReference>
<keyword evidence="2" id="KW-0132">Cell division</keyword>
<sequence>MSTSSSPKTNDMKTSAAFDLFDMGISYECASSILLCPEDSNSVLGFDEREEQEQDPEGEVERRGLWHFPGERSDFYGGFLMDSALPSEDCIASLVERELQHLPQGNYAERLLSGQLDLAVRNDAIDWIQRVHEHYNFGPLTNYLSVNYLDRFFSSYELPQGKAWMTQLLSVACLSLAAKVEETEVPLSLHLQVGEAKYVFEARTIQRMELLVLSTLKWRMQAVTPFSFIVYFLCKFHDANSPDGSLISRSIALVLATVRGVDFLEFRPSEIAAAVALSALKEIQFLEIDKALACCCIHVNKERVLRCHEVIQEMALMKKRTYASTSVSTVPKSPIGVLDAACLSYKSDDTAVGSHANCDHSSPAAKRRKPTRASTS</sequence>
<dbReference type="InterPro" id="IPR039361">
    <property type="entry name" value="Cyclin"/>
</dbReference>
<dbReference type="InterPro" id="IPR006671">
    <property type="entry name" value="Cyclin_N"/>
</dbReference>
<dbReference type="EMBL" id="PYDT01000008">
    <property type="protein sequence ID" value="THU53114.1"/>
    <property type="molecule type" value="Genomic_DNA"/>
</dbReference>
<gene>
    <name evidence="9" type="ORF">C4D60_Mb10t11010</name>
</gene>
<comment type="caution">
    <text evidence="9">The sequence shown here is derived from an EMBL/GenBank/DDBJ whole genome shotgun (WGS) entry which is preliminary data.</text>
</comment>
<evidence type="ECO:0000259" key="7">
    <source>
        <dbReference type="SMART" id="SM00385"/>
    </source>
</evidence>
<keyword evidence="10" id="KW-1185">Reference proteome</keyword>
<feature type="domain" description="Cyclin-like" evidence="7">
    <location>
        <begin position="126"/>
        <end position="214"/>
    </location>
</feature>
<dbReference type="InterPro" id="IPR036915">
    <property type="entry name" value="Cyclin-like_sf"/>
</dbReference>
<evidence type="ECO:0000313" key="10">
    <source>
        <dbReference type="Proteomes" id="UP000317650"/>
    </source>
</evidence>
<dbReference type="Pfam" id="PF02984">
    <property type="entry name" value="Cyclin_C"/>
    <property type="match status" value="1"/>
</dbReference>
<dbReference type="Proteomes" id="UP000317650">
    <property type="component" value="Chromosome 10"/>
</dbReference>
<dbReference type="FunFam" id="1.10.472.10:FF:000034">
    <property type="entry name" value="D2/4-type cyclin"/>
    <property type="match status" value="1"/>
</dbReference>
<dbReference type="SMART" id="SM00385">
    <property type="entry name" value="CYCLIN"/>
    <property type="match status" value="1"/>
</dbReference>
<dbReference type="GO" id="GO:0051301">
    <property type="term" value="P:cell division"/>
    <property type="evidence" value="ECO:0007669"/>
    <property type="project" value="UniProtKB-KW"/>
</dbReference>
<dbReference type="InterPro" id="IPR013763">
    <property type="entry name" value="Cyclin-like_dom"/>
</dbReference>
<dbReference type="Pfam" id="PF00134">
    <property type="entry name" value="Cyclin_N"/>
    <property type="match status" value="1"/>
</dbReference>
<evidence type="ECO:0000256" key="3">
    <source>
        <dbReference type="ARBA" id="ARBA00023127"/>
    </source>
</evidence>
<dbReference type="STRING" id="52838.A0A4S8IXL3"/>
<evidence type="ECO:0000256" key="5">
    <source>
        <dbReference type="RuleBase" id="RU000383"/>
    </source>
</evidence>
<dbReference type="AlphaFoldDB" id="A0A4S8IXL3"/>
<dbReference type="SUPFAM" id="SSF47954">
    <property type="entry name" value="Cyclin-like"/>
    <property type="match status" value="2"/>
</dbReference>
<keyword evidence="4" id="KW-0131">Cell cycle</keyword>
<dbReference type="PANTHER" id="PTHR10177">
    <property type="entry name" value="CYCLINS"/>
    <property type="match status" value="1"/>
</dbReference>
<protein>
    <recommendedName>
        <fullName evidence="11">Cyclin N-terminal domain-containing protein</fullName>
    </recommendedName>
</protein>
<feature type="domain" description="Cyclin C-terminal" evidence="8">
    <location>
        <begin position="223"/>
        <end position="346"/>
    </location>
</feature>
<comment type="similarity">
    <text evidence="1">Belongs to the cyclin family. Cyclin D subfamily.</text>
</comment>
<organism evidence="9 10">
    <name type="scientific">Musa balbisiana</name>
    <name type="common">Banana</name>
    <dbReference type="NCBI Taxonomy" id="52838"/>
    <lineage>
        <taxon>Eukaryota</taxon>
        <taxon>Viridiplantae</taxon>
        <taxon>Streptophyta</taxon>
        <taxon>Embryophyta</taxon>
        <taxon>Tracheophyta</taxon>
        <taxon>Spermatophyta</taxon>
        <taxon>Magnoliopsida</taxon>
        <taxon>Liliopsida</taxon>
        <taxon>Zingiberales</taxon>
        <taxon>Musaceae</taxon>
        <taxon>Musa</taxon>
    </lineage>
</organism>
<evidence type="ECO:0000259" key="8">
    <source>
        <dbReference type="SMART" id="SM01332"/>
    </source>
</evidence>
<dbReference type="CDD" id="cd20544">
    <property type="entry name" value="CYCLIN_AtCycD-like_rpt2"/>
    <property type="match status" value="1"/>
</dbReference>
<evidence type="ECO:0000256" key="1">
    <source>
        <dbReference type="ARBA" id="ARBA00009065"/>
    </source>
</evidence>
<proteinExistence type="inferred from homology"/>
<evidence type="ECO:0000256" key="4">
    <source>
        <dbReference type="ARBA" id="ARBA00023306"/>
    </source>
</evidence>
<evidence type="ECO:0000313" key="9">
    <source>
        <dbReference type="EMBL" id="THU53114.1"/>
    </source>
</evidence>
<dbReference type="SMART" id="SM01332">
    <property type="entry name" value="Cyclin_C"/>
    <property type="match status" value="1"/>
</dbReference>
<feature type="region of interest" description="Disordered" evidence="6">
    <location>
        <begin position="353"/>
        <end position="376"/>
    </location>
</feature>
<dbReference type="InterPro" id="IPR004367">
    <property type="entry name" value="Cyclin_C-dom"/>
</dbReference>
<evidence type="ECO:0000256" key="6">
    <source>
        <dbReference type="SAM" id="MobiDB-lite"/>
    </source>
</evidence>
<reference evidence="9 10" key="1">
    <citation type="journal article" date="2019" name="Nat. Plants">
        <title>Genome sequencing of Musa balbisiana reveals subgenome evolution and function divergence in polyploid bananas.</title>
        <authorList>
            <person name="Yao X."/>
        </authorList>
    </citation>
    <scope>NUCLEOTIDE SEQUENCE [LARGE SCALE GENOMIC DNA]</scope>
    <source>
        <strain evidence="10">cv. DH-PKW</strain>
        <tissue evidence="9">Leaves</tissue>
    </source>
</reference>
<dbReference type="CDD" id="cd20543">
    <property type="entry name" value="CYCLIN_AtCycD-like_rpt1"/>
    <property type="match status" value="1"/>
</dbReference>
<dbReference type="Gene3D" id="1.10.472.10">
    <property type="entry name" value="Cyclin-like"/>
    <property type="match status" value="2"/>
</dbReference>
<accession>A0A4S8IXL3</accession>
<evidence type="ECO:0008006" key="11">
    <source>
        <dbReference type="Google" id="ProtNLM"/>
    </source>
</evidence>
<name>A0A4S8IXL3_MUSBA</name>
<feature type="compositionally biased region" description="Basic residues" evidence="6">
    <location>
        <begin position="365"/>
        <end position="376"/>
    </location>
</feature>
<keyword evidence="3 5" id="KW-0195">Cyclin</keyword>
<evidence type="ECO:0000256" key="2">
    <source>
        <dbReference type="ARBA" id="ARBA00022618"/>
    </source>
</evidence>